<reference evidence="2" key="1">
    <citation type="submission" date="2020-08" db="EMBL/GenBank/DDBJ databases">
        <title>Multicomponent nature underlies the extraordinary mechanical properties of spider dragline silk.</title>
        <authorList>
            <person name="Kono N."/>
            <person name="Nakamura H."/>
            <person name="Mori M."/>
            <person name="Yoshida Y."/>
            <person name="Ohtoshi R."/>
            <person name="Malay A.D."/>
            <person name="Moran D.A.P."/>
            <person name="Tomita M."/>
            <person name="Numata K."/>
            <person name="Arakawa K."/>
        </authorList>
    </citation>
    <scope>NUCLEOTIDE SEQUENCE</scope>
</reference>
<dbReference type="AlphaFoldDB" id="A0A8X6NEE1"/>
<feature type="non-terminal residue" evidence="2">
    <location>
        <position position="42"/>
    </location>
</feature>
<dbReference type="InterPro" id="IPR036445">
    <property type="entry name" value="GPCR_2_extracell_dom_sf"/>
</dbReference>
<evidence type="ECO:0000313" key="2">
    <source>
        <dbReference type="EMBL" id="GFT08890.1"/>
    </source>
</evidence>
<accession>A0A8X6NEE1</accession>
<dbReference type="GO" id="GO:0004930">
    <property type="term" value="F:G protein-coupled receptor activity"/>
    <property type="evidence" value="ECO:0007669"/>
    <property type="project" value="InterPro"/>
</dbReference>
<name>A0A8X6NEE1_NEPPI</name>
<dbReference type="EMBL" id="BMAW01008525">
    <property type="protein sequence ID" value="GFT08890.1"/>
    <property type="molecule type" value="Genomic_DNA"/>
</dbReference>
<dbReference type="SUPFAM" id="SSF111418">
    <property type="entry name" value="Hormone receptor domain"/>
    <property type="match status" value="1"/>
</dbReference>
<feature type="domain" description="G-protein coupled receptors family 2 profile 1" evidence="1">
    <location>
        <begin position="1"/>
        <end position="27"/>
    </location>
</feature>
<comment type="caution">
    <text evidence="2">The sequence shown here is derived from an EMBL/GenBank/DDBJ whole genome shotgun (WGS) entry which is preliminary data.</text>
</comment>
<dbReference type="PROSITE" id="PS50227">
    <property type="entry name" value="G_PROTEIN_RECEP_F2_3"/>
    <property type="match status" value="1"/>
</dbReference>
<evidence type="ECO:0000313" key="3">
    <source>
        <dbReference type="Proteomes" id="UP000887013"/>
    </source>
</evidence>
<dbReference type="OrthoDB" id="6427904at2759"/>
<dbReference type="Pfam" id="PF02793">
    <property type="entry name" value="HRM"/>
    <property type="match status" value="1"/>
</dbReference>
<keyword evidence="3" id="KW-1185">Reference proteome</keyword>
<sequence>PFCAAVWDSFICWPPLSPGEVMSKPCPQMNTKGIVIGDATHP</sequence>
<feature type="non-terminal residue" evidence="2">
    <location>
        <position position="1"/>
    </location>
</feature>
<proteinExistence type="predicted"/>
<dbReference type="InterPro" id="IPR001879">
    <property type="entry name" value="GPCR_2_extracellular_dom"/>
</dbReference>
<dbReference type="GO" id="GO:0016020">
    <property type="term" value="C:membrane"/>
    <property type="evidence" value="ECO:0007669"/>
    <property type="project" value="InterPro"/>
</dbReference>
<gene>
    <name evidence="2" type="ORF">NPIL_42621</name>
</gene>
<organism evidence="2 3">
    <name type="scientific">Nephila pilipes</name>
    <name type="common">Giant wood spider</name>
    <name type="synonym">Nephila maculata</name>
    <dbReference type="NCBI Taxonomy" id="299642"/>
    <lineage>
        <taxon>Eukaryota</taxon>
        <taxon>Metazoa</taxon>
        <taxon>Ecdysozoa</taxon>
        <taxon>Arthropoda</taxon>
        <taxon>Chelicerata</taxon>
        <taxon>Arachnida</taxon>
        <taxon>Araneae</taxon>
        <taxon>Araneomorphae</taxon>
        <taxon>Entelegynae</taxon>
        <taxon>Araneoidea</taxon>
        <taxon>Nephilidae</taxon>
        <taxon>Nephila</taxon>
    </lineage>
</organism>
<evidence type="ECO:0000259" key="1">
    <source>
        <dbReference type="PROSITE" id="PS50227"/>
    </source>
</evidence>
<protein>
    <recommendedName>
        <fullName evidence="1">G-protein coupled receptors family 2 profile 1 domain-containing protein</fullName>
    </recommendedName>
</protein>
<dbReference type="Proteomes" id="UP000887013">
    <property type="component" value="Unassembled WGS sequence"/>
</dbReference>
<dbReference type="Gene3D" id="4.10.1240.10">
    <property type="entry name" value="GPCR, family 2, extracellular hormone receptor domain"/>
    <property type="match status" value="1"/>
</dbReference>